<evidence type="ECO:0000256" key="4">
    <source>
        <dbReference type="PROSITE-ProRule" id="PRU00335"/>
    </source>
</evidence>
<keyword evidence="3" id="KW-0804">Transcription</keyword>
<evidence type="ECO:0000313" key="7">
    <source>
        <dbReference type="Proteomes" id="UP000787156"/>
    </source>
</evidence>
<reference evidence="6" key="2">
    <citation type="submission" date="2021-09" db="EMBL/GenBank/DDBJ databases">
        <authorList>
            <person name="Gilroy R."/>
        </authorList>
    </citation>
    <scope>NUCLEOTIDE SEQUENCE</scope>
    <source>
        <strain evidence="6">CHK135-1449</strain>
    </source>
</reference>
<dbReference type="GO" id="GO:0003700">
    <property type="term" value="F:DNA-binding transcription factor activity"/>
    <property type="evidence" value="ECO:0007669"/>
    <property type="project" value="TreeGrafter"/>
</dbReference>
<dbReference type="InterPro" id="IPR001647">
    <property type="entry name" value="HTH_TetR"/>
</dbReference>
<evidence type="ECO:0000259" key="5">
    <source>
        <dbReference type="PROSITE" id="PS50977"/>
    </source>
</evidence>
<comment type="caution">
    <text evidence="6">The sequence shown here is derived from an EMBL/GenBank/DDBJ whole genome shotgun (WGS) entry which is preliminary data.</text>
</comment>
<evidence type="ECO:0000256" key="2">
    <source>
        <dbReference type="ARBA" id="ARBA00023125"/>
    </source>
</evidence>
<evidence type="ECO:0000256" key="3">
    <source>
        <dbReference type="ARBA" id="ARBA00023163"/>
    </source>
</evidence>
<gene>
    <name evidence="6" type="ORF">K8V79_04510</name>
</gene>
<dbReference type="PROSITE" id="PS50977">
    <property type="entry name" value="HTH_TETR_2"/>
    <property type="match status" value="1"/>
</dbReference>
<feature type="domain" description="HTH tetR-type" evidence="5">
    <location>
        <begin position="11"/>
        <end position="71"/>
    </location>
</feature>
<dbReference type="Pfam" id="PF14246">
    <property type="entry name" value="TetR_C_7"/>
    <property type="match status" value="1"/>
</dbReference>
<dbReference type="FunFam" id="1.10.10.60:FF:000141">
    <property type="entry name" value="TetR family transcriptional regulator"/>
    <property type="match status" value="1"/>
</dbReference>
<dbReference type="GO" id="GO:0000976">
    <property type="term" value="F:transcription cis-regulatory region binding"/>
    <property type="evidence" value="ECO:0007669"/>
    <property type="project" value="TreeGrafter"/>
</dbReference>
<feature type="DNA-binding region" description="H-T-H motif" evidence="4">
    <location>
        <begin position="34"/>
        <end position="53"/>
    </location>
</feature>
<dbReference type="Pfam" id="PF00440">
    <property type="entry name" value="TetR_N"/>
    <property type="match status" value="1"/>
</dbReference>
<dbReference type="InterPro" id="IPR009057">
    <property type="entry name" value="Homeodomain-like_sf"/>
</dbReference>
<keyword evidence="2 4" id="KW-0238">DNA-binding</keyword>
<dbReference type="AlphaFoldDB" id="A0A9D2ZYS0"/>
<reference evidence="6" key="1">
    <citation type="journal article" date="2021" name="PeerJ">
        <title>Extensive microbial diversity within the chicken gut microbiome revealed by metagenomics and culture.</title>
        <authorList>
            <person name="Gilroy R."/>
            <person name="Ravi A."/>
            <person name="Getino M."/>
            <person name="Pursley I."/>
            <person name="Horton D.L."/>
            <person name="Alikhan N.F."/>
            <person name="Baker D."/>
            <person name="Gharbi K."/>
            <person name="Hall N."/>
            <person name="Watson M."/>
            <person name="Adriaenssens E.M."/>
            <person name="Foster-Nyarko E."/>
            <person name="Jarju S."/>
            <person name="Secka A."/>
            <person name="Antonio M."/>
            <person name="Oren A."/>
            <person name="Chaudhuri R.R."/>
            <person name="La Ragione R."/>
            <person name="Hildebrand F."/>
            <person name="Pallen M.J."/>
        </authorList>
    </citation>
    <scope>NUCLEOTIDE SEQUENCE</scope>
    <source>
        <strain evidence="6">CHK135-1449</strain>
    </source>
</reference>
<proteinExistence type="predicted"/>
<dbReference type="PANTHER" id="PTHR30055:SF146">
    <property type="entry name" value="HTH-TYPE TRANSCRIPTIONAL DUAL REGULATOR CECR"/>
    <property type="match status" value="1"/>
</dbReference>
<dbReference type="InterPro" id="IPR039536">
    <property type="entry name" value="TetR_C_Proteobacteria"/>
</dbReference>
<name>A0A9D2ZYS0_ACILW</name>
<sequence>MQIPVGRPKDLEKRQRILEAAKALFLAHGYQGSSMNQIARTAGVTKLTVYNHFQDKATLFSCAIEHTCEAILQEHPQVLMPDSDFTQALYQVCSRSLNIANRPEAIKLDLLLMELAAEQSPLTERFYQASHSKLHWVWNEFFSRAQQFGLIQADAPQQQTELMVSLLMGMRHHQVLLGLCPPPSQTEQHQIIQQAIEIFMLKYAPAPA</sequence>
<dbReference type="InterPro" id="IPR050109">
    <property type="entry name" value="HTH-type_TetR-like_transc_reg"/>
</dbReference>
<dbReference type="EMBL" id="DYWX01000046">
    <property type="protein sequence ID" value="HJF27498.1"/>
    <property type="molecule type" value="Genomic_DNA"/>
</dbReference>
<dbReference type="PANTHER" id="PTHR30055">
    <property type="entry name" value="HTH-TYPE TRANSCRIPTIONAL REGULATOR RUTR"/>
    <property type="match status" value="1"/>
</dbReference>
<evidence type="ECO:0000256" key="1">
    <source>
        <dbReference type="ARBA" id="ARBA00023015"/>
    </source>
</evidence>
<accession>A0A9D2ZYS0</accession>
<dbReference type="Proteomes" id="UP000787156">
    <property type="component" value="Unassembled WGS sequence"/>
</dbReference>
<keyword evidence="1" id="KW-0805">Transcription regulation</keyword>
<dbReference type="Gene3D" id="1.10.357.10">
    <property type="entry name" value="Tetracycline Repressor, domain 2"/>
    <property type="match status" value="1"/>
</dbReference>
<evidence type="ECO:0000313" key="6">
    <source>
        <dbReference type="EMBL" id="HJF27498.1"/>
    </source>
</evidence>
<dbReference type="SUPFAM" id="SSF46689">
    <property type="entry name" value="Homeodomain-like"/>
    <property type="match status" value="1"/>
</dbReference>
<dbReference type="PRINTS" id="PR00455">
    <property type="entry name" value="HTHTETR"/>
</dbReference>
<protein>
    <submittedName>
        <fullName evidence="6">TetR/AcrR family transcriptional regulator</fullName>
    </submittedName>
</protein>
<organism evidence="6 7">
    <name type="scientific">Acinetobacter lwoffii</name>
    <dbReference type="NCBI Taxonomy" id="28090"/>
    <lineage>
        <taxon>Bacteria</taxon>
        <taxon>Pseudomonadati</taxon>
        <taxon>Pseudomonadota</taxon>
        <taxon>Gammaproteobacteria</taxon>
        <taxon>Moraxellales</taxon>
        <taxon>Moraxellaceae</taxon>
        <taxon>Acinetobacter</taxon>
    </lineage>
</organism>